<feature type="coiled-coil region" evidence="1">
    <location>
        <begin position="208"/>
        <end position="235"/>
    </location>
</feature>
<dbReference type="Proteomes" id="UP000054549">
    <property type="component" value="Unassembled WGS sequence"/>
</dbReference>
<feature type="region of interest" description="Disordered" evidence="2">
    <location>
        <begin position="1"/>
        <end position="78"/>
    </location>
</feature>
<feature type="region of interest" description="Disordered" evidence="2">
    <location>
        <begin position="948"/>
        <end position="967"/>
    </location>
</feature>
<reference evidence="3 4" key="1">
    <citation type="submission" date="2014-04" db="EMBL/GenBank/DDBJ databases">
        <title>Evolutionary Origins and Diversification of the Mycorrhizal Mutualists.</title>
        <authorList>
            <consortium name="DOE Joint Genome Institute"/>
            <consortium name="Mycorrhizal Genomics Consortium"/>
            <person name="Kohler A."/>
            <person name="Kuo A."/>
            <person name="Nagy L.G."/>
            <person name="Floudas D."/>
            <person name="Copeland A."/>
            <person name="Barry K.W."/>
            <person name="Cichocki N."/>
            <person name="Veneault-Fourrey C."/>
            <person name="LaButti K."/>
            <person name="Lindquist E.A."/>
            <person name="Lipzen A."/>
            <person name="Lundell T."/>
            <person name="Morin E."/>
            <person name="Murat C."/>
            <person name="Riley R."/>
            <person name="Ohm R."/>
            <person name="Sun H."/>
            <person name="Tunlid A."/>
            <person name="Henrissat B."/>
            <person name="Grigoriev I.V."/>
            <person name="Hibbett D.S."/>
            <person name="Martin F."/>
        </authorList>
    </citation>
    <scope>NUCLEOTIDE SEQUENCE [LARGE SCALE GENOMIC DNA]</scope>
    <source>
        <strain evidence="3 4">Koide BX008</strain>
    </source>
</reference>
<feature type="compositionally biased region" description="Low complexity" evidence="2">
    <location>
        <begin position="1080"/>
        <end position="1092"/>
    </location>
</feature>
<feature type="region of interest" description="Disordered" evidence="2">
    <location>
        <begin position="1020"/>
        <end position="1162"/>
    </location>
</feature>
<feature type="region of interest" description="Disordered" evidence="2">
    <location>
        <begin position="807"/>
        <end position="827"/>
    </location>
</feature>
<evidence type="ECO:0000313" key="3">
    <source>
        <dbReference type="EMBL" id="KIL66948.1"/>
    </source>
</evidence>
<gene>
    <name evidence="3" type="ORF">M378DRAFT_9652</name>
</gene>
<accession>A0A0C2XDM1</accession>
<evidence type="ECO:0000313" key="4">
    <source>
        <dbReference type="Proteomes" id="UP000054549"/>
    </source>
</evidence>
<evidence type="ECO:0000256" key="2">
    <source>
        <dbReference type="SAM" id="MobiDB-lite"/>
    </source>
</evidence>
<feature type="compositionally biased region" description="Low complexity" evidence="2">
    <location>
        <begin position="8"/>
        <end position="19"/>
    </location>
</feature>
<proteinExistence type="predicted"/>
<dbReference type="OrthoDB" id="2684292at2759"/>
<sequence length="1162" mass="130274">MAPKAKSKVVAGSSKSQAADKVTSGIPEKGSKAKSAKGKKAIVQEQGEEEGDAEQGGKKNNSCGNEVPGDEEQEGDVVEGEDLDQGVTAERHPLDTFCNQAIITICRVNILNPPVPIVWGIWNPRPISEEHVLKLLNQMSKNRIRPFANNNLLPIVIKPSAIDPSCIYKEPNAEAAPVLKLTEEAVNSGIKLMFAGGHHRKEATLRIQEKSQEAINDIARQIDEMKQEKKAAEEGSRPTGALNTKIGKMEKRLQREQRVHDTIGIWGVILYDEEPMLLNAAAGATHLSSNEYVHHYYEGPSERMEKYMAQYRSNCDGKAAWEVEKWINTIAAQNSKVGQIFHHTETVNYLRQLSQFRPHFMLDSIYSEKFCIDKLHNVNGGMLGLTVQYGLSILTGLFRDQDCEMGGSSEFKAYVKDLANLKIDDVKDTWEDKIVRTWNTLLQPANSTLPHQQVMELLDEMDRIFVQIFKGKESLFLTQTDTWDHLWPEYMQNIKDLAKRITQSATADPLVTAVLQHLAGKVRFVTQDHRELHMAPPMPLMTKSVVEMMAQALSEIELALREVGFQFILWDMPKSKTFDFVGSYWSWFDWLPPYMMSKPNHKLAKDISAWVIRTILQNPAKDWEYPNEAVNTLIFFVWRHMDAFISMQQYLETHQHPRRPQFLDVSRKKVLEQYKAAFDDNENAPTLKIMKELKNTKQASAHVGTLVWPLDFHSCLDWRETGRNSRQTLSEYIHMANIELNIISQYRSTLLTECQAAAYIRYKVSSELALYSKKKPRNIINPKSQKMESKLESLFIYHDKVPNSVTANAEPPAFDTEATKAKRGNAARTRKQLADTEAVLKKLESLAAVSAAPGNTDMHPSIFKLINELKSTISENVARLARMEDALQDDEAAVMNPYLQQYQPNKCECHPMSYSRRHVYKVPIDAEAAKEKSAPVSDNDDDKVVTRATSGQTVQGDPTKSNSIDVEGQPISNLVSENIVSAPDPLTSTPLDDGTFDISSAMAPMTLDVITVVPDPSKSTRFDFKGSPAQEHAEPSLDPIQQDVDPKSDDGDQSAPDISADQLDGGMDLDDVPTFADPASQESDSSQSGLSGNHESFAAGSSQAYHSKNPATKRARTTPHQSPSHERKKTRLAKDRALSADSASQTQVERQQVPFRPRAARK</sequence>
<feature type="compositionally biased region" description="Polar residues" evidence="2">
    <location>
        <begin position="1099"/>
        <end position="1110"/>
    </location>
</feature>
<dbReference type="EMBL" id="KN818233">
    <property type="protein sequence ID" value="KIL66948.1"/>
    <property type="molecule type" value="Genomic_DNA"/>
</dbReference>
<name>A0A0C2XDM1_AMAMK</name>
<feature type="compositionally biased region" description="Acidic residues" evidence="2">
    <location>
        <begin position="68"/>
        <end position="78"/>
    </location>
</feature>
<keyword evidence="4" id="KW-1185">Reference proteome</keyword>
<dbReference type="AlphaFoldDB" id="A0A0C2XDM1"/>
<dbReference type="InParanoid" id="A0A0C2XDM1"/>
<evidence type="ECO:0000256" key="1">
    <source>
        <dbReference type="SAM" id="Coils"/>
    </source>
</evidence>
<dbReference type="HOGENOM" id="CLU_275077_0_0_1"/>
<organism evidence="3 4">
    <name type="scientific">Amanita muscaria (strain Koide BX008)</name>
    <dbReference type="NCBI Taxonomy" id="946122"/>
    <lineage>
        <taxon>Eukaryota</taxon>
        <taxon>Fungi</taxon>
        <taxon>Dikarya</taxon>
        <taxon>Basidiomycota</taxon>
        <taxon>Agaricomycotina</taxon>
        <taxon>Agaricomycetes</taxon>
        <taxon>Agaricomycetidae</taxon>
        <taxon>Agaricales</taxon>
        <taxon>Pluteineae</taxon>
        <taxon>Amanitaceae</taxon>
        <taxon>Amanita</taxon>
    </lineage>
</organism>
<keyword evidence="1" id="KW-0175">Coiled coil</keyword>
<protein>
    <submittedName>
        <fullName evidence="3">Uncharacterized protein</fullName>
    </submittedName>
</protein>
<feature type="compositionally biased region" description="Polar residues" evidence="2">
    <location>
        <begin position="1141"/>
        <end position="1150"/>
    </location>
</feature>